<dbReference type="InterPro" id="IPR003661">
    <property type="entry name" value="HisK_dim/P_dom"/>
</dbReference>
<evidence type="ECO:0000256" key="11">
    <source>
        <dbReference type="SAM" id="Phobius"/>
    </source>
</evidence>
<dbReference type="InterPro" id="IPR036890">
    <property type="entry name" value="HATPase_C_sf"/>
</dbReference>
<dbReference type="PROSITE" id="PS50109">
    <property type="entry name" value="HIS_KIN"/>
    <property type="match status" value="1"/>
</dbReference>
<dbReference type="EMBL" id="JAUSQW010000001">
    <property type="protein sequence ID" value="MDP9800282.1"/>
    <property type="molecule type" value="Genomic_DNA"/>
</dbReference>
<dbReference type="InterPro" id="IPR004358">
    <property type="entry name" value="Sig_transdc_His_kin-like_C"/>
</dbReference>
<dbReference type="PANTHER" id="PTHR42878:SF7">
    <property type="entry name" value="SENSOR HISTIDINE KINASE GLRK"/>
    <property type="match status" value="1"/>
</dbReference>
<comment type="subcellular location">
    <subcellularLocation>
        <location evidence="2">Cell membrane</location>
    </subcellularLocation>
</comment>
<evidence type="ECO:0000256" key="2">
    <source>
        <dbReference type="ARBA" id="ARBA00004236"/>
    </source>
</evidence>
<keyword evidence="11" id="KW-0812">Transmembrane</keyword>
<dbReference type="Gene3D" id="1.10.287.130">
    <property type="match status" value="1"/>
</dbReference>
<evidence type="ECO:0000256" key="5">
    <source>
        <dbReference type="ARBA" id="ARBA00022679"/>
    </source>
</evidence>
<name>A0ABT9N9B7_9ACTO</name>
<keyword evidence="11" id="KW-1133">Transmembrane helix</keyword>
<sequence>MNVPGSAWIVMASLLLAALGTLTYVWLAWRNERMASARLRRQIIESSLSPAYLSHEIRTPLTIIRASAEILATTEADGLTAAQLRFAQTIADNATAACTLADEFLVLFNMEKSLAHLELRKVELRAMMRQAISDFRIMYPADIRLDNHGAPIFIQADERMMKQVIWNLLTNAVRHGGEDPRITVRVTSNDGVALVVVGDSGTGFAHSPSEQLPLPDVGTPLADNVDGLPKSGSGIGVTVVRRTVEAHGGTLTIDTSQKVGAQIYIQLPIHGNSLQRSDEVTA</sequence>
<protein>
    <recommendedName>
        <fullName evidence="10">Sensor-like histidine kinase SenX3</fullName>
        <ecNumber evidence="3">2.7.13.3</ecNumber>
    </recommendedName>
</protein>
<dbReference type="SUPFAM" id="SSF47384">
    <property type="entry name" value="Homodimeric domain of signal transducing histidine kinase"/>
    <property type="match status" value="1"/>
</dbReference>
<comment type="caution">
    <text evidence="13">The sequence shown here is derived from an EMBL/GenBank/DDBJ whole genome shotgun (WGS) entry which is preliminary data.</text>
</comment>
<dbReference type="GO" id="GO:0016301">
    <property type="term" value="F:kinase activity"/>
    <property type="evidence" value="ECO:0007669"/>
    <property type="project" value="UniProtKB-KW"/>
</dbReference>
<evidence type="ECO:0000259" key="12">
    <source>
        <dbReference type="PROSITE" id="PS50109"/>
    </source>
</evidence>
<keyword evidence="11" id="KW-0472">Membrane</keyword>
<dbReference type="Pfam" id="PF00512">
    <property type="entry name" value="HisKA"/>
    <property type="match status" value="1"/>
</dbReference>
<evidence type="ECO:0000256" key="6">
    <source>
        <dbReference type="ARBA" id="ARBA00022741"/>
    </source>
</evidence>
<keyword evidence="7 13" id="KW-0418">Kinase</keyword>
<dbReference type="Proteomes" id="UP001235966">
    <property type="component" value="Unassembled WGS sequence"/>
</dbReference>
<comment type="catalytic activity">
    <reaction evidence="1">
        <text>ATP + protein L-histidine = ADP + protein N-phospho-L-histidine.</text>
        <dbReference type="EC" id="2.7.13.3"/>
    </reaction>
</comment>
<feature type="domain" description="Histidine kinase" evidence="12">
    <location>
        <begin position="52"/>
        <end position="271"/>
    </location>
</feature>
<evidence type="ECO:0000256" key="8">
    <source>
        <dbReference type="ARBA" id="ARBA00022840"/>
    </source>
</evidence>
<dbReference type="SUPFAM" id="SSF55874">
    <property type="entry name" value="ATPase domain of HSP90 chaperone/DNA topoisomerase II/histidine kinase"/>
    <property type="match status" value="1"/>
</dbReference>
<dbReference type="EC" id="2.7.13.3" evidence="3"/>
<keyword evidence="14" id="KW-1185">Reference proteome</keyword>
<evidence type="ECO:0000313" key="14">
    <source>
        <dbReference type="Proteomes" id="UP001235966"/>
    </source>
</evidence>
<dbReference type="Gene3D" id="3.30.565.10">
    <property type="entry name" value="Histidine kinase-like ATPase, C-terminal domain"/>
    <property type="match status" value="1"/>
</dbReference>
<organism evidence="13 14">
    <name type="scientific">Arcanobacterium wilhelmae</name>
    <dbReference type="NCBI Taxonomy" id="1803177"/>
    <lineage>
        <taxon>Bacteria</taxon>
        <taxon>Bacillati</taxon>
        <taxon>Actinomycetota</taxon>
        <taxon>Actinomycetes</taxon>
        <taxon>Actinomycetales</taxon>
        <taxon>Actinomycetaceae</taxon>
        <taxon>Arcanobacterium</taxon>
    </lineage>
</organism>
<dbReference type="SMART" id="SM00388">
    <property type="entry name" value="HisKA"/>
    <property type="match status" value="1"/>
</dbReference>
<dbReference type="PANTHER" id="PTHR42878">
    <property type="entry name" value="TWO-COMPONENT HISTIDINE KINASE"/>
    <property type="match status" value="1"/>
</dbReference>
<dbReference type="PRINTS" id="PR00344">
    <property type="entry name" value="BCTRLSENSOR"/>
</dbReference>
<evidence type="ECO:0000256" key="10">
    <source>
        <dbReference type="ARBA" id="ARBA00039401"/>
    </source>
</evidence>
<gene>
    <name evidence="13" type="ORF">J2S49_000358</name>
</gene>
<evidence type="ECO:0000256" key="4">
    <source>
        <dbReference type="ARBA" id="ARBA00022553"/>
    </source>
</evidence>
<keyword evidence="5" id="KW-0808">Transferase</keyword>
<dbReference type="SMART" id="SM00387">
    <property type="entry name" value="HATPase_c"/>
    <property type="match status" value="1"/>
</dbReference>
<dbReference type="InterPro" id="IPR003594">
    <property type="entry name" value="HATPase_dom"/>
</dbReference>
<accession>A0ABT9N9B7</accession>
<keyword evidence="4" id="KW-0597">Phosphoprotein</keyword>
<evidence type="ECO:0000256" key="7">
    <source>
        <dbReference type="ARBA" id="ARBA00022777"/>
    </source>
</evidence>
<evidence type="ECO:0000313" key="13">
    <source>
        <dbReference type="EMBL" id="MDP9800282.1"/>
    </source>
</evidence>
<keyword evidence="8" id="KW-0067">ATP-binding</keyword>
<evidence type="ECO:0000256" key="1">
    <source>
        <dbReference type="ARBA" id="ARBA00000085"/>
    </source>
</evidence>
<keyword evidence="6" id="KW-0547">Nucleotide-binding</keyword>
<dbReference type="InterPro" id="IPR036097">
    <property type="entry name" value="HisK_dim/P_sf"/>
</dbReference>
<dbReference type="CDD" id="cd00082">
    <property type="entry name" value="HisKA"/>
    <property type="match status" value="1"/>
</dbReference>
<dbReference type="RefSeq" id="WP_278057677.1">
    <property type="nucleotide sequence ID" value="NZ_CP121247.1"/>
</dbReference>
<evidence type="ECO:0000256" key="9">
    <source>
        <dbReference type="ARBA" id="ARBA00023012"/>
    </source>
</evidence>
<reference evidence="13 14" key="1">
    <citation type="submission" date="2023-07" db="EMBL/GenBank/DDBJ databases">
        <title>Sequencing the genomes of 1000 actinobacteria strains.</title>
        <authorList>
            <person name="Klenk H.-P."/>
        </authorList>
    </citation>
    <scope>NUCLEOTIDE SEQUENCE [LARGE SCALE GENOMIC DNA]</scope>
    <source>
        <strain evidence="13 14">DSM 102162</strain>
    </source>
</reference>
<keyword evidence="9" id="KW-0902">Two-component regulatory system</keyword>
<dbReference type="InterPro" id="IPR005467">
    <property type="entry name" value="His_kinase_dom"/>
</dbReference>
<dbReference type="Pfam" id="PF02518">
    <property type="entry name" value="HATPase_c"/>
    <property type="match status" value="1"/>
</dbReference>
<feature type="transmembrane region" description="Helical" evidence="11">
    <location>
        <begin position="6"/>
        <end position="29"/>
    </location>
</feature>
<evidence type="ECO:0000256" key="3">
    <source>
        <dbReference type="ARBA" id="ARBA00012438"/>
    </source>
</evidence>
<proteinExistence type="predicted"/>
<dbReference type="InterPro" id="IPR050351">
    <property type="entry name" value="BphY/WalK/GraS-like"/>
</dbReference>